<evidence type="ECO:0000313" key="3">
    <source>
        <dbReference type="EMBL" id="KIL97137.1"/>
    </source>
</evidence>
<feature type="chain" id="PRO_5002156333" evidence="1">
    <location>
        <begin position="29"/>
        <end position="377"/>
    </location>
</feature>
<dbReference type="PANTHER" id="PTHR46825:SF7">
    <property type="entry name" value="D-ALANYL-D-ALANINE CARBOXYPEPTIDASE"/>
    <property type="match status" value="1"/>
</dbReference>
<dbReference type="InterPro" id="IPR012338">
    <property type="entry name" value="Beta-lactam/transpept-like"/>
</dbReference>
<dbReference type="EMBL" id="JXSL01000030">
    <property type="protein sequence ID" value="KIL97137.1"/>
    <property type="molecule type" value="Genomic_DNA"/>
</dbReference>
<dbReference type="STRING" id="272627.CCC_00198"/>
<evidence type="ECO:0000256" key="1">
    <source>
        <dbReference type="SAM" id="SignalP"/>
    </source>
</evidence>
<dbReference type="Proteomes" id="UP000031971">
    <property type="component" value="Unassembled WGS sequence"/>
</dbReference>
<organism evidence="3 4">
    <name type="scientific">Paramagnetospirillum magnetotacticum MS-1</name>
    <dbReference type="NCBI Taxonomy" id="272627"/>
    <lineage>
        <taxon>Bacteria</taxon>
        <taxon>Pseudomonadati</taxon>
        <taxon>Pseudomonadota</taxon>
        <taxon>Alphaproteobacteria</taxon>
        <taxon>Rhodospirillales</taxon>
        <taxon>Magnetospirillaceae</taxon>
        <taxon>Paramagnetospirillum</taxon>
    </lineage>
</organism>
<dbReference type="PANTHER" id="PTHR46825">
    <property type="entry name" value="D-ALANYL-D-ALANINE-CARBOXYPEPTIDASE/ENDOPEPTIDASE AMPH"/>
    <property type="match status" value="1"/>
</dbReference>
<comment type="caution">
    <text evidence="3">The sequence shown here is derived from an EMBL/GenBank/DDBJ whole genome shotgun (WGS) entry which is preliminary data.</text>
</comment>
<dbReference type="InterPro" id="IPR001466">
    <property type="entry name" value="Beta-lactam-related"/>
</dbReference>
<dbReference type="AlphaFoldDB" id="A0A0C2U6R1"/>
<evidence type="ECO:0000259" key="2">
    <source>
        <dbReference type="Pfam" id="PF00144"/>
    </source>
</evidence>
<dbReference type="OrthoDB" id="7791015at2"/>
<sequence length="377" mass="40835">MAGRKGIMSLLRMALAVWLFWGTAPACAAPLDATLAEVAARFHLPGAVLLVSGPQGIEIATNGMADLATRRPVTEATRFHVASVGKILTAVATMQLVEEGRLSLTAPVRPFLDAQEAQRLTHVEDADIAALLSHTSGIPDCLRNGPFSLPEHPSMTWTASEALRMGRCRAATQPGQFAYSNSNYILLGYILEKQDGGDLAEILGRRILTPLGMSDSAVKVDTSDPLLAHGHRRKPEETAHRPAGLVAWSSRLGDAPLTTTARDLERLMASLFRPKPPRVLPDRMVAAMSMERGRSDGEGYGLGLQVIDTDLGYRYGHSGRFGGFAAEAWYYPEQDRIVILLANGDEFSEHDPMDLIEERLFAAAEASALPKSTTERP</sequence>
<reference evidence="3 4" key="1">
    <citation type="submission" date="2015-01" db="EMBL/GenBank/DDBJ databases">
        <title>Genome Sequence of Magnetospirillum magnetotacticum Strain MS-1.</title>
        <authorList>
            <person name="Marinov G.K."/>
            <person name="Smalley M.D."/>
            <person name="DeSalvo G."/>
        </authorList>
    </citation>
    <scope>NUCLEOTIDE SEQUENCE [LARGE SCALE GENOMIC DNA]</scope>
    <source>
        <strain evidence="3 4">MS-1</strain>
    </source>
</reference>
<dbReference type="Pfam" id="PF00144">
    <property type="entry name" value="Beta-lactamase"/>
    <property type="match status" value="1"/>
</dbReference>
<protein>
    <submittedName>
        <fullName evidence="3">Beta-lactamase</fullName>
    </submittedName>
</protein>
<keyword evidence="4" id="KW-1185">Reference proteome</keyword>
<gene>
    <name evidence="3" type="ORF">CCC_00198</name>
</gene>
<dbReference type="Gene3D" id="3.40.710.10">
    <property type="entry name" value="DD-peptidase/beta-lactamase superfamily"/>
    <property type="match status" value="1"/>
</dbReference>
<evidence type="ECO:0000313" key="4">
    <source>
        <dbReference type="Proteomes" id="UP000031971"/>
    </source>
</evidence>
<keyword evidence="1" id="KW-0732">Signal</keyword>
<feature type="signal peptide" evidence="1">
    <location>
        <begin position="1"/>
        <end position="28"/>
    </location>
</feature>
<feature type="domain" description="Beta-lactamase-related" evidence="2">
    <location>
        <begin position="32"/>
        <end position="356"/>
    </location>
</feature>
<proteinExistence type="predicted"/>
<dbReference type="SUPFAM" id="SSF56601">
    <property type="entry name" value="beta-lactamase/transpeptidase-like"/>
    <property type="match status" value="1"/>
</dbReference>
<name>A0A0C2U6R1_PARME</name>
<accession>A0A0C2U6R1</accession>
<dbReference type="InterPro" id="IPR050491">
    <property type="entry name" value="AmpC-like"/>
</dbReference>